<keyword evidence="2" id="KW-1185">Reference proteome</keyword>
<dbReference type="Proteomes" id="UP000292507">
    <property type="component" value="Unassembled WGS sequence"/>
</dbReference>
<evidence type="ECO:0000313" key="1">
    <source>
        <dbReference type="EMBL" id="RZU33823.1"/>
    </source>
</evidence>
<accession>A0A4Q7YBK4</accession>
<dbReference type="AlphaFoldDB" id="A0A4Q7YBK4"/>
<sequence length="81" mass="8668">MDVWMKDVGVTMSIAESSASVEVSELTPEEAAAAFDRVVRTALDLSGEEFLAALDEGKFDDIDPDANPGLLDVLMALPLVR</sequence>
<name>A0A4Q7YBK4_9ACTN</name>
<dbReference type="EMBL" id="SHKV01000001">
    <property type="protein sequence ID" value="RZU33823.1"/>
    <property type="molecule type" value="Genomic_DNA"/>
</dbReference>
<protein>
    <submittedName>
        <fullName evidence="1">Uncharacterized protein</fullName>
    </submittedName>
</protein>
<evidence type="ECO:0000313" key="2">
    <source>
        <dbReference type="Proteomes" id="UP000292507"/>
    </source>
</evidence>
<gene>
    <name evidence="1" type="ORF">BKA19_3561</name>
</gene>
<proteinExistence type="predicted"/>
<comment type="caution">
    <text evidence="1">The sequence shown here is derived from an EMBL/GenBank/DDBJ whole genome shotgun (WGS) entry which is preliminary data.</text>
</comment>
<reference evidence="1 2" key="1">
    <citation type="submission" date="2019-02" db="EMBL/GenBank/DDBJ databases">
        <title>Sequencing the genomes of 1000 actinobacteria strains.</title>
        <authorList>
            <person name="Klenk H.-P."/>
        </authorList>
    </citation>
    <scope>NUCLEOTIDE SEQUENCE [LARGE SCALE GENOMIC DNA]</scope>
    <source>
        <strain evidence="1 2">DSM 44509</strain>
    </source>
</reference>
<organism evidence="1 2">
    <name type="scientific">Blastococcus saxobsidens</name>
    <dbReference type="NCBI Taxonomy" id="138336"/>
    <lineage>
        <taxon>Bacteria</taxon>
        <taxon>Bacillati</taxon>
        <taxon>Actinomycetota</taxon>
        <taxon>Actinomycetes</taxon>
        <taxon>Geodermatophilales</taxon>
        <taxon>Geodermatophilaceae</taxon>
        <taxon>Blastococcus</taxon>
    </lineage>
</organism>